<evidence type="ECO:0000256" key="1">
    <source>
        <dbReference type="ARBA" id="ARBA00004141"/>
    </source>
</evidence>
<dbReference type="Gene3D" id="1.20.1070.10">
    <property type="entry name" value="Rhodopsin 7-helix transmembrane proteins"/>
    <property type="match status" value="1"/>
</dbReference>
<dbReference type="PANTHER" id="PTHR23112">
    <property type="entry name" value="G PROTEIN-COUPLED RECEPTOR 157-RELATED"/>
    <property type="match status" value="1"/>
</dbReference>
<accession>A0A0C3E0I0</accession>
<dbReference type="GO" id="GO:0005886">
    <property type="term" value="C:plasma membrane"/>
    <property type="evidence" value="ECO:0007669"/>
    <property type="project" value="TreeGrafter"/>
</dbReference>
<evidence type="ECO:0000256" key="3">
    <source>
        <dbReference type="ARBA" id="ARBA00022989"/>
    </source>
</evidence>
<evidence type="ECO:0000256" key="4">
    <source>
        <dbReference type="ARBA" id="ARBA00023136"/>
    </source>
</evidence>
<gene>
    <name evidence="6" type="ORF">SCLCIDRAFT_1211533</name>
</gene>
<sequence>MSDEFDFGSRIGMLFVVEAAAASALAVTSLLLYIAYSAVTIKRNASRRWSTETHVHYYFLNLLMCDLIISVGGLLNIKWIVEARVYPDILCTVQGVAKQVGDVGVALSTMAIALHMLQALAFRWKSPQNFALVVLAIIWLIIFLLVAVPNVVEHNIYGPTGYWCWIDREPIQQIGLEYIWMWSAAALNVITYVFLVIVIKRTYGGRGFRSLARERTYNGSGTESSSSSGPVREERVKAMQMFFYPLVYIILVLPISAARFSEFRGRDVPFAVTAFADTVFASSGLFNTILFALTRPRLLPRKRSRDARSVLLTRSPTNALSPYPWSPAGIINIDRNADGFSTMEPGRYRFHDYTSGLSPLPRSPL</sequence>
<feature type="transmembrane region" description="Helical" evidence="5">
    <location>
        <begin position="12"/>
        <end position="36"/>
    </location>
</feature>
<evidence type="ECO:0000256" key="2">
    <source>
        <dbReference type="ARBA" id="ARBA00022692"/>
    </source>
</evidence>
<feature type="transmembrane region" description="Helical" evidence="5">
    <location>
        <begin position="103"/>
        <end position="122"/>
    </location>
</feature>
<keyword evidence="3 5" id="KW-1133">Transmembrane helix</keyword>
<dbReference type="AlphaFoldDB" id="A0A0C3E0I0"/>
<keyword evidence="2 5" id="KW-0812">Transmembrane</keyword>
<dbReference type="SUPFAM" id="SSF81321">
    <property type="entry name" value="Family A G protein-coupled receptor-like"/>
    <property type="match status" value="1"/>
</dbReference>
<feature type="transmembrane region" description="Helical" evidence="5">
    <location>
        <begin position="57"/>
        <end position="77"/>
    </location>
</feature>
<evidence type="ECO:0000313" key="6">
    <source>
        <dbReference type="EMBL" id="KIM66300.1"/>
    </source>
</evidence>
<dbReference type="OrthoDB" id="100006at2759"/>
<evidence type="ECO:0000256" key="5">
    <source>
        <dbReference type="SAM" id="Phobius"/>
    </source>
</evidence>
<dbReference type="GO" id="GO:0007189">
    <property type="term" value="P:adenylate cyclase-activating G protein-coupled receptor signaling pathway"/>
    <property type="evidence" value="ECO:0007669"/>
    <property type="project" value="TreeGrafter"/>
</dbReference>
<dbReference type="GO" id="GO:0004930">
    <property type="term" value="F:G protein-coupled receptor activity"/>
    <property type="evidence" value="ECO:0007669"/>
    <property type="project" value="TreeGrafter"/>
</dbReference>
<feature type="transmembrane region" description="Helical" evidence="5">
    <location>
        <begin position="179"/>
        <end position="199"/>
    </location>
</feature>
<name>A0A0C3E0I0_9AGAM</name>
<dbReference type="EMBL" id="KN822018">
    <property type="protein sequence ID" value="KIM66300.1"/>
    <property type="molecule type" value="Genomic_DNA"/>
</dbReference>
<keyword evidence="7" id="KW-1185">Reference proteome</keyword>
<feature type="transmembrane region" description="Helical" evidence="5">
    <location>
        <begin position="129"/>
        <end position="148"/>
    </location>
</feature>
<dbReference type="Proteomes" id="UP000053989">
    <property type="component" value="Unassembled WGS sequence"/>
</dbReference>
<reference evidence="6 7" key="1">
    <citation type="submission" date="2014-04" db="EMBL/GenBank/DDBJ databases">
        <authorList>
            <consortium name="DOE Joint Genome Institute"/>
            <person name="Kuo A."/>
            <person name="Kohler A."/>
            <person name="Nagy L.G."/>
            <person name="Floudas D."/>
            <person name="Copeland A."/>
            <person name="Barry K.W."/>
            <person name="Cichocki N."/>
            <person name="Veneault-Fourrey C."/>
            <person name="LaButti K."/>
            <person name="Lindquist E.A."/>
            <person name="Lipzen A."/>
            <person name="Lundell T."/>
            <person name="Morin E."/>
            <person name="Murat C."/>
            <person name="Sun H."/>
            <person name="Tunlid A."/>
            <person name="Henrissat B."/>
            <person name="Grigoriev I.V."/>
            <person name="Hibbett D.S."/>
            <person name="Martin F."/>
            <person name="Nordberg H.P."/>
            <person name="Cantor M.N."/>
            <person name="Hua S.X."/>
        </authorList>
    </citation>
    <scope>NUCLEOTIDE SEQUENCE [LARGE SCALE GENOMIC DNA]</scope>
    <source>
        <strain evidence="6 7">Foug A</strain>
    </source>
</reference>
<dbReference type="PANTHER" id="PTHR23112:SF37">
    <property type="entry name" value="G PROTEIN-COUPLED RECEPTOR GPR1"/>
    <property type="match status" value="1"/>
</dbReference>
<feature type="transmembrane region" description="Helical" evidence="5">
    <location>
        <begin position="270"/>
        <end position="293"/>
    </location>
</feature>
<dbReference type="HOGENOM" id="CLU_027149_0_3_1"/>
<dbReference type="InParanoid" id="A0A0C3E0I0"/>
<proteinExistence type="predicted"/>
<evidence type="ECO:0008006" key="8">
    <source>
        <dbReference type="Google" id="ProtNLM"/>
    </source>
</evidence>
<comment type="subcellular location">
    <subcellularLocation>
        <location evidence="1">Membrane</location>
        <topology evidence="1">Multi-pass membrane protein</topology>
    </subcellularLocation>
</comment>
<feature type="transmembrane region" description="Helical" evidence="5">
    <location>
        <begin position="241"/>
        <end position="258"/>
    </location>
</feature>
<dbReference type="STRING" id="1036808.A0A0C3E0I0"/>
<organism evidence="6 7">
    <name type="scientific">Scleroderma citrinum Foug A</name>
    <dbReference type="NCBI Taxonomy" id="1036808"/>
    <lineage>
        <taxon>Eukaryota</taxon>
        <taxon>Fungi</taxon>
        <taxon>Dikarya</taxon>
        <taxon>Basidiomycota</taxon>
        <taxon>Agaricomycotina</taxon>
        <taxon>Agaricomycetes</taxon>
        <taxon>Agaricomycetidae</taxon>
        <taxon>Boletales</taxon>
        <taxon>Sclerodermatineae</taxon>
        <taxon>Sclerodermataceae</taxon>
        <taxon>Scleroderma</taxon>
    </lineage>
</organism>
<protein>
    <recommendedName>
        <fullName evidence="8">Glucose receptor Git3 N-terminal domain-containing protein</fullName>
    </recommendedName>
</protein>
<keyword evidence="4 5" id="KW-0472">Membrane</keyword>
<evidence type="ECO:0000313" key="7">
    <source>
        <dbReference type="Proteomes" id="UP000053989"/>
    </source>
</evidence>
<reference evidence="7" key="2">
    <citation type="submission" date="2015-01" db="EMBL/GenBank/DDBJ databases">
        <title>Evolutionary Origins and Diversification of the Mycorrhizal Mutualists.</title>
        <authorList>
            <consortium name="DOE Joint Genome Institute"/>
            <consortium name="Mycorrhizal Genomics Consortium"/>
            <person name="Kohler A."/>
            <person name="Kuo A."/>
            <person name="Nagy L.G."/>
            <person name="Floudas D."/>
            <person name="Copeland A."/>
            <person name="Barry K.W."/>
            <person name="Cichocki N."/>
            <person name="Veneault-Fourrey C."/>
            <person name="LaButti K."/>
            <person name="Lindquist E.A."/>
            <person name="Lipzen A."/>
            <person name="Lundell T."/>
            <person name="Morin E."/>
            <person name="Murat C."/>
            <person name="Riley R."/>
            <person name="Ohm R."/>
            <person name="Sun H."/>
            <person name="Tunlid A."/>
            <person name="Henrissat B."/>
            <person name="Grigoriev I.V."/>
            <person name="Hibbett D.S."/>
            <person name="Martin F."/>
        </authorList>
    </citation>
    <scope>NUCLEOTIDE SEQUENCE [LARGE SCALE GENOMIC DNA]</scope>
    <source>
        <strain evidence="7">Foug A</strain>
    </source>
</reference>